<protein>
    <recommendedName>
        <fullName evidence="1">DUF7668 domain-containing protein</fullName>
    </recommendedName>
</protein>
<dbReference type="EMBL" id="CP045997">
    <property type="protein sequence ID" value="QHW01035.1"/>
    <property type="molecule type" value="Genomic_DNA"/>
</dbReference>
<dbReference type="KEGG" id="senf:GJR95_41060"/>
<dbReference type="Proteomes" id="UP000464577">
    <property type="component" value="Chromosome"/>
</dbReference>
<sequence>MSYFIRQVLASIVSNLITGNYGAIIEASAVKRCSAEDISHELSTYPGVMTDPPESAYEDLLVIDIDDSTEQLVHFDLWFDGNKADLQLLVLVNETLGNYSFWDILVP</sequence>
<dbReference type="InterPro" id="IPR056085">
    <property type="entry name" value="DUF7668"/>
</dbReference>
<dbReference type="Pfam" id="PF24705">
    <property type="entry name" value="DUF7668"/>
    <property type="match status" value="1"/>
</dbReference>
<name>A0A6P1W800_9BACT</name>
<accession>A0A6P1W800</accession>
<keyword evidence="3" id="KW-1185">Reference proteome</keyword>
<dbReference type="AlphaFoldDB" id="A0A6P1W800"/>
<evidence type="ECO:0000259" key="1">
    <source>
        <dbReference type="Pfam" id="PF24705"/>
    </source>
</evidence>
<gene>
    <name evidence="2" type="ORF">GJR95_41060</name>
</gene>
<feature type="domain" description="DUF7668" evidence="1">
    <location>
        <begin position="13"/>
        <end position="107"/>
    </location>
</feature>
<evidence type="ECO:0000313" key="3">
    <source>
        <dbReference type="Proteomes" id="UP000464577"/>
    </source>
</evidence>
<dbReference type="RefSeq" id="WP_162391428.1">
    <property type="nucleotide sequence ID" value="NZ_CP045997.1"/>
</dbReference>
<proteinExistence type="predicted"/>
<organism evidence="2 3">
    <name type="scientific">Spirosoma endbachense</name>
    <dbReference type="NCBI Taxonomy" id="2666025"/>
    <lineage>
        <taxon>Bacteria</taxon>
        <taxon>Pseudomonadati</taxon>
        <taxon>Bacteroidota</taxon>
        <taxon>Cytophagia</taxon>
        <taxon>Cytophagales</taxon>
        <taxon>Cytophagaceae</taxon>
        <taxon>Spirosoma</taxon>
    </lineage>
</organism>
<evidence type="ECO:0000313" key="2">
    <source>
        <dbReference type="EMBL" id="QHW01035.1"/>
    </source>
</evidence>
<reference evidence="2 3" key="1">
    <citation type="submission" date="2019-11" db="EMBL/GenBank/DDBJ databases">
        <title>Spirosoma endbachense sp. nov., isolated from a natural salt meadow.</title>
        <authorList>
            <person name="Rojas J."/>
            <person name="Ambika Manirajan B."/>
            <person name="Ratering S."/>
            <person name="Suarez C."/>
            <person name="Geissler-Plaum R."/>
            <person name="Schnell S."/>
        </authorList>
    </citation>
    <scope>NUCLEOTIDE SEQUENCE [LARGE SCALE GENOMIC DNA]</scope>
    <source>
        <strain evidence="2 3">I-24</strain>
    </source>
</reference>